<dbReference type="GO" id="GO:0009236">
    <property type="term" value="P:cobalamin biosynthetic process"/>
    <property type="evidence" value="ECO:0007669"/>
    <property type="project" value="UniProtKB-UniRule"/>
</dbReference>
<dbReference type="UniPathway" id="UPA00148">
    <property type="reaction ID" value="UER00233"/>
</dbReference>
<dbReference type="KEGG" id="saqi:AXG55_00170"/>
<evidence type="ECO:0000313" key="8">
    <source>
        <dbReference type="EMBL" id="APJ02435.1"/>
    </source>
</evidence>
<dbReference type="GO" id="GO:0005524">
    <property type="term" value="F:ATP binding"/>
    <property type="evidence" value="ECO:0007669"/>
    <property type="project" value="UniProtKB-UniRule"/>
</dbReference>
<dbReference type="NCBIfam" id="TIGR00636">
    <property type="entry name" value="PduO_Nterm"/>
    <property type="match status" value="1"/>
</dbReference>
<evidence type="ECO:0000313" key="9">
    <source>
        <dbReference type="Proteomes" id="UP000184731"/>
    </source>
</evidence>
<dbReference type="STRING" id="1915309.AXG55_00170"/>
<comment type="catalytic activity">
    <reaction evidence="6">
        <text>2 cob(II)yrinate a,c diamide + reduced [electron-transfer flavoprotein] + 2 ATP = 2 adenosylcob(III)yrinate a,c-diamide + 2 triphosphate + oxidized [electron-transfer flavoprotein] + 3 H(+)</text>
        <dbReference type="Rhea" id="RHEA:11528"/>
        <dbReference type="Rhea" id="RHEA-COMP:10685"/>
        <dbReference type="Rhea" id="RHEA-COMP:10686"/>
        <dbReference type="ChEBI" id="CHEBI:15378"/>
        <dbReference type="ChEBI" id="CHEBI:18036"/>
        <dbReference type="ChEBI" id="CHEBI:30616"/>
        <dbReference type="ChEBI" id="CHEBI:57692"/>
        <dbReference type="ChEBI" id="CHEBI:58307"/>
        <dbReference type="ChEBI" id="CHEBI:58503"/>
        <dbReference type="ChEBI" id="CHEBI:58537"/>
        <dbReference type="EC" id="2.5.1.17"/>
    </reaction>
</comment>
<dbReference type="AlphaFoldDB" id="A0A1L4CWW0"/>
<dbReference type="FunFam" id="1.20.1200.10:FF:000001">
    <property type="entry name" value="Cob(I)yrinic acid a,c-diamide adenosyltransferase"/>
    <property type="match status" value="1"/>
</dbReference>
<dbReference type="Gene3D" id="1.20.1200.10">
    <property type="entry name" value="Cobalamin adenosyltransferase-like"/>
    <property type="match status" value="1"/>
</dbReference>
<keyword evidence="3 6" id="KW-0808">Transferase</keyword>
<evidence type="ECO:0000256" key="2">
    <source>
        <dbReference type="ARBA" id="ARBA00011233"/>
    </source>
</evidence>
<keyword evidence="5 6" id="KW-0067">ATP-binding</keyword>
<dbReference type="SUPFAM" id="SSF89028">
    <property type="entry name" value="Cobalamin adenosyltransferase-like"/>
    <property type="match status" value="1"/>
</dbReference>
<comment type="pathway">
    <text evidence="6">Cofactor biosynthesis; adenosylcobalamin biosynthesis; adenosylcobalamin from cob(II)yrinate a,c-diamide: step 2/7.</text>
</comment>
<sequence>MRLVKVYTKTGDKGTTGLADGSRVSKDDLRLESYGTIDELNSIIGICRQNINTIPAKEQKLLDSWLIAIQNDLFNLGSDLATPLSARWDNMITISEIDVKQLEKIIDYCQNQLPPLHEFVLPGGTLLNSYLHLARTVCRRAERLTVTLSKEKEINLNIIPFINRLSDLLFILSRWVQIIINKNEVTWNKNRGVRELNNISD</sequence>
<proteinExistence type="inferred from homology"/>
<dbReference type="OrthoDB" id="9791169at2"/>
<dbReference type="PANTHER" id="PTHR12213">
    <property type="entry name" value="CORRINOID ADENOSYLTRANSFERASE"/>
    <property type="match status" value="1"/>
</dbReference>
<dbReference type="RefSeq" id="WP_148696135.1">
    <property type="nucleotide sequence ID" value="NZ_CP017834.1"/>
</dbReference>
<organism evidence="8 9">
    <name type="scientific">Silvanigrella aquatica</name>
    <dbReference type="NCBI Taxonomy" id="1915309"/>
    <lineage>
        <taxon>Bacteria</taxon>
        <taxon>Pseudomonadati</taxon>
        <taxon>Bdellovibrionota</taxon>
        <taxon>Oligoflexia</taxon>
        <taxon>Silvanigrellales</taxon>
        <taxon>Silvanigrellaceae</taxon>
        <taxon>Silvanigrella</taxon>
    </lineage>
</organism>
<keyword evidence="6" id="KW-0169">Cobalamin biosynthesis</keyword>
<dbReference type="EC" id="2.5.1.17" evidence="6"/>
<reference evidence="8 9" key="1">
    <citation type="submission" date="2016-10" db="EMBL/GenBank/DDBJ databases">
        <title>Silvanigrella aquatica sp. nov., isolated from a freshwater lake located in the Black Forest, Germany, description of Silvanigrellaceae fam. nov., Silvanigrellales ord. nov., reclassification of the order Bdellovibrionales in the class Oligoflexia, reclassification of the families Bacteriovoracaceae and Halobacteriovoraceae in the new order Bacteriovoracales ord. nov., and reclassification of the family Pseudobacteriovoracaceae in the order Oligoflexiales.</title>
        <authorList>
            <person name="Hahn M.W."/>
            <person name="Schmidt J."/>
            <person name="Koll U."/>
            <person name="Rohde M."/>
            <person name="Verbag S."/>
            <person name="Pitt A."/>
            <person name="Nakai R."/>
            <person name="Naganuma T."/>
            <person name="Lang E."/>
        </authorList>
    </citation>
    <scope>NUCLEOTIDE SEQUENCE [LARGE SCALE GENOMIC DNA]</scope>
    <source>
        <strain evidence="8 9">MWH-Nonnen-W8red</strain>
    </source>
</reference>
<evidence type="ECO:0000256" key="1">
    <source>
        <dbReference type="ARBA" id="ARBA00007487"/>
    </source>
</evidence>
<accession>A0A1L4CWW0</accession>
<evidence type="ECO:0000256" key="4">
    <source>
        <dbReference type="ARBA" id="ARBA00022741"/>
    </source>
</evidence>
<comment type="subunit">
    <text evidence="2">Homotrimer.</text>
</comment>
<dbReference type="GO" id="GO:0008817">
    <property type="term" value="F:corrinoid adenosyltransferase activity"/>
    <property type="evidence" value="ECO:0007669"/>
    <property type="project" value="UniProtKB-UniRule"/>
</dbReference>
<gene>
    <name evidence="8" type="ORF">AXG55_00170</name>
</gene>
<comment type="similarity">
    <text evidence="1 6">Belongs to the Cob(I)alamin adenosyltransferase family.</text>
</comment>
<dbReference type="Pfam" id="PF01923">
    <property type="entry name" value="Cob_adeno_trans"/>
    <property type="match status" value="1"/>
</dbReference>
<dbReference type="PANTHER" id="PTHR12213:SF0">
    <property type="entry name" value="CORRINOID ADENOSYLTRANSFERASE MMAB"/>
    <property type="match status" value="1"/>
</dbReference>
<feature type="domain" description="Cobalamin adenosyltransferase-like" evidence="7">
    <location>
        <begin position="6"/>
        <end position="176"/>
    </location>
</feature>
<evidence type="ECO:0000256" key="6">
    <source>
        <dbReference type="RuleBase" id="RU366026"/>
    </source>
</evidence>
<dbReference type="EMBL" id="CP017834">
    <property type="protein sequence ID" value="APJ02435.1"/>
    <property type="molecule type" value="Genomic_DNA"/>
</dbReference>
<protein>
    <recommendedName>
        <fullName evidence="6">Corrinoid adenosyltransferase</fullName>
        <ecNumber evidence="6">2.5.1.17</ecNumber>
    </recommendedName>
    <alternativeName>
        <fullName evidence="6">Cob(II)alamin adenosyltransferase</fullName>
    </alternativeName>
    <alternativeName>
        <fullName evidence="6">Cob(II)yrinic acid a,c-diamide adenosyltransferase</fullName>
    </alternativeName>
    <alternativeName>
        <fullName evidence="6">Cobinamide/cobalamin adenosyltransferase</fullName>
    </alternativeName>
</protein>
<evidence type="ECO:0000256" key="3">
    <source>
        <dbReference type="ARBA" id="ARBA00022679"/>
    </source>
</evidence>
<comment type="catalytic activity">
    <reaction evidence="6">
        <text>2 cob(II)alamin + reduced [electron-transfer flavoprotein] + 2 ATP = 2 adenosylcob(III)alamin + 2 triphosphate + oxidized [electron-transfer flavoprotein] + 3 H(+)</text>
        <dbReference type="Rhea" id="RHEA:28671"/>
        <dbReference type="Rhea" id="RHEA-COMP:10685"/>
        <dbReference type="Rhea" id="RHEA-COMP:10686"/>
        <dbReference type="ChEBI" id="CHEBI:15378"/>
        <dbReference type="ChEBI" id="CHEBI:16304"/>
        <dbReference type="ChEBI" id="CHEBI:18036"/>
        <dbReference type="ChEBI" id="CHEBI:18408"/>
        <dbReference type="ChEBI" id="CHEBI:30616"/>
        <dbReference type="ChEBI" id="CHEBI:57692"/>
        <dbReference type="ChEBI" id="CHEBI:58307"/>
        <dbReference type="EC" id="2.5.1.17"/>
    </reaction>
</comment>
<dbReference type="InterPro" id="IPR036451">
    <property type="entry name" value="CblAdoTrfase-like_sf"/>
</dbReference>
<keyword evidence="4 6" id="KW-0547">Nucleotide-binding</keyword>
<dbReference type="InterPro" id="IPR029499">
    <property type="entry name" value="PduO-typ"/>
</dbReference>
<dbReference type="Proteomes" id="UP000184731">
    <property type="component" value="Chromosome"/>
</dbReference>
<keyword evidence="9" id="KW-1185">Reference proteome</keyword>
<evidence type="ECO:0000259" key="7">
    <source>
        <dbReference type="Pfam" id="PF01923"/>
    </source>
</evidence>
<name>A0A1L4CWW0_9BACT</name>
<dbReference type="InterPro" id="IPR016030">
    <property type="entry name" value="CblAdoTrfase-like"/>
</dbReference>
<evidence type="ECO:0000256" key="5">
    <source>
        <dbReference type="ARBA" id="ARBA00022840"/>
    </source>
</evidence>